<feature type="domain" description="NADH:quinone oxidoreductase/Mrp antiporter transmembrane" evidence="9">
    <location>
        <begin position="129"/>
        <end position="426"/>
    </location>
</feature>
<evidence type="ECO:0000313" key="10">
    <source>
        <dbReference type="EMBL" id="EEZ61677.1"/>
    </source>
</evidence>
<evidence type="ECO:0000256" key="8">
    <source>
        <dbReference type="SAM" id="Phobius"/>
    </source>
</evidence>
<comment type="caution">
    <text evidence="10">The sequence shown here is derived from an EMBL/GenBank/DDBJ whole genome shotgun (WGS) entry which is preliminary data.</text>
</comment>
<feature type="transmembrane region" description="Helical" evidence="8">
    <location>
        <begin position="402"/>
        <end position="419"/>
    </location>
</feature>
<dbReference type="InterPro" id="IPR001750">
    <property type="entry name" value="ND/Mrp_TM"/>
</dbReference>
<protein>
    <submittedName>
        <fullName evidence="10">NADH-ubiquinone/plastoquinone (Complex I) family protein</fullName>
    </submittedName>
</protein>
<dbReference type="RefSeq" id="WP_006362276.1">
    <property type="nucleotide sequence ID" value="NZ_GG700630.1"/>
</dbReference>
<feature type="transmembrane region" description="Helical" evidence="8">
    <location>
        <begin position="271"/>
        <end position="294"/>
    </location>
</feature>
<gene>
    <name evidence="10" type="ORF">HMPREF0762_01018</name>
</gene>
<accession>D0WGR4</accession>
<keyword evidence="6 8" id="KW-0472">Membrane</keyword>
<feature type="transmembrane region" description="Helical" evidence="8">
    <location>
        <begin position="531"/>
        <end position="550"/>
    </location>
</feature>
<evidence type="ECO:0000256" key="6">
    <source>
        <dbReference type="ARBA" id="ARBA00023136"/>
    </source>
</evidence>
<dbReference type="eggNOG" id="COG0651">
    <property type="taxonomic scope" value="Bacteria"/>
</dbReference>
<evidence type="ECO:0000259" key="9">
    <source>
        <dbReference type="Pfam" id="PF00361"/>
    </source>
</evidence>
<evidence type="ECO:0000256" key="1">
    <source>
        <dbReference type="ARBA" id="ARBA00004651"/>
    </source>
</evidence>
<feature type="transmembrane region" description="Helical" evidence="8">
    <location>
        <begin position="133"/>
        <end position="151"/>
    </location>
</feature>
<evidence type="ECO:0000313" key="11">
    <source>
        <dbReference type="Proteomes" id="UP000006001"/>
    </source>
</evidence>
<name>D0WGR4_SLAES</name>
<feature type="transmembrane region" description="Helical" evidence="8">
    <location>
        <begin position="500"/>
        <end position="519"/>
    </location>
</feature>
<evidence type="ECO:0000256" key="4">
    <source>
        <dbReference type="ARBA" id="ARBA00022989"/>
    </source>
</evidence>
<keyword evidence="3 7" id="KW-0812">Transmembrane</keyword>
<feature type="transmembrane region" description="Helical" evidence="8">
    <location>
        <begin position="163"/>
        <end position="183"/>
    </location>
</feature>
<dbReference type="GeneID" id="85007568"/>
<proteinExistence type="predicted"/>
<evidence type="ECO:0000256" key="3">
    <source>
        <dbReference type="ARBA" id="ARBA00022692"/>
    </source>
</evidence>
<dbReference type="PANTHER" id="PTHR42682">
    <property type="entry name" value="HYDROGENASE-4 COMPONENT F"/>
    <property type="match status" value="1"/>
</dbReference>
<feature type="transmembrane region" description="Helical" evidence="8">
    <location>
        <begin position="74"/>
        <end position="96"/>
    </location>
</feature>
<feature type="transmembrane region" description="Helical" evidence="8">
    <location>
        <begin position="6"/>
        <end position="23"/>
    </location>
</feature>
<dbReference type="GO" id="GO:0005886">
    <property type="term" value="C:plasma membrane"/>
    <property type="evidence" value="ECO:0007669"/>
    <property type="project" value="UniProtKB-SubCell"/>
</dbReference>
<keyword evidence="11" id="KW-1185">Reference proteome</keyword>
<dbReference type="GO" id="GO:0042773">
    <property type="term" value="P:ATP synthesis coupled electron transport"/>
    <property type="evidence" value="ECO:0007669"/>
    <property type="project" value="InterPro"/>
</dbReference>
<feature type="transmembrane region" description="Helical" evidence="8">
    <location>
        <begin position="652"/>
        <end position="674"/>
    </location>
</feature>
<comment type="subcellular location">
    <subcellularLocation>
        <location evidence="1">Cell membrane</location>
        <topology evidence="1">Multi-pass membrane protein</topology>
    </subcellularLocation>
    <subcellularLocation>
        <location evidence="7">Membrane</location>
        <topology evidence="7">Multi-pass membrane protein</topology>
    </subcellularLocation>
</comment>
<dbReference type="HOGENOM" id="CLU_007100_8_1_11"/>
<feature type="transmembrane region" description="Helical" evidence="8">
    <location>
        <begin position="346"/>
        <end position="363"/>
    </location>
</feature>
<evidence type="ECO:0000256" key="5">
    <source>
        <dbReference type="ARBA" id="ARBA00023002"/>
    </source>
</evidence>
<evidence type="ECO:0000256" key="2">
    <source>
        <dbReference type="ARBA" id="ARBA00022475"/>
    </source>
</evidence>
<feature type="transmembrane region" description="Helical" evidence="8">
    <location>
        <begin position="470"/>
        <end position="488"/>
    </location>
</feature>
<keyword evidence="2" id="KW-1003">Cell membrane</keyword>
<dbReference type="AlphaFoldDB" id="D0WGR4"/>
<dbReference type="PRINTS" id="PR01437">
    <property type="entry name" value="NUOXDRDTASE4"/>
</dbReference>
<feature type="transmembrane region" description="Helical" evidence="8">
    <location>
        <begin position="375"/>
        <end position="396"/>
    </location>
</feature>
<feature type="transmembrane region" description="Helical" evidence="8">
    <location>
        <begin position="240"/>
        <end position="259"/>
    </location>
</feature>
<dbReference type="NCBIfam" id="NF005086">
    <property type="entry name" value="PRK06521.1"/>
    <property type="match status" value="1"/>
</dbReference>
<dbReference type="GO" id="GO:0016491">
    <property type="term" value="F:oxidoreductase activity"/>
    <property type="evidence" value="ECO:0007669"/>
    <property type="project" value="UniProtKB-KW"/>
</dbReference>
<feature type="transmembrane region" description="Helical" evidence="8">
    <location>
        <begin position="108"/>
        <end position="127"/>
    </location>
</feature>
<feature type="transmembrane region" description="Helical" evidence="8">
    <location>
        <begin position="32"/>
        <end position="54"/>
    </location>
</feature>
<dbReference type="PANTHER" id="PTHR42682:SF3">
    <property type="entry name" value="FORMATE HYDROGENLYASE SUBUNIT 3-RELATED"/>
    <property type="match status" value="1"/>
</dbReference>
<dbReference type="STRING" id="649764.HMPREF0762_01018"/>
<keyword evidence="5" id="KW-0560">Oxidoreductase</keyword>
<reference evidence="10" key="1">
    <citation type="submission" date="2009-10" db="EMBL/GenBank/DDBJ databases">
        <authorList>
            <person name="Weinstock G."/>
            <person name="Sodergren E."/>
            <person name="Clifton S."/>
            <person name="Fulton L."/>
            <person name="Fulton B."/>
            <person name="Courtney L."/>
            <person name="Fronick C."/>
            <person name="Harrison M."/>
            <person name="Strong C."/>
            <person name="Farmer C."/>
            <person name="Delahaunty K."/>
            <person name="Markovic C."/>
            <person name="Hall O."/>
            <person name="Minx P."/>
            <person name="Tomlinson C."/>
            <person name="Mitreva M."/>
            <person name="Nelson J."/>
            <person name="Hou S."/>
            <person name="Wollam A."/>
            <person name="Pepin K.H."/>
            <person name="Johnson M."/>
            <person name="Bhonagiri V."/>
            <person name="Nash W.E."/>
            <person name="Warren W."/>
            <person name="Chinwalla A."/>
            <person name="Mardis E.R."/>
            <person name="Wilson R.K."/>
        </authorList>
    </citation>
    <scope>NUCLEOTIDE SEQUENCE [LARGE SCALE GENOMIC DNA]</scope>
    <source>
        <strain evidence="10">ATCC 700122</strain>
    </source>
</reference>
<dbReference type="GO" id="GO:0008137">
    <property type="term" value="F:NADH dehydrogenase (ubiquinone) activity"/>
    <property type="evidence" value="ECO:0007669"/>
    <property type="project" value="InterPro"/>
</dbReference>
<organism evidence="10 11">
    <name type="scientific">Slackia exigua (strain ATCC 700122 / DSM 15923 / CIP 105133 / JCM 11022 / KCTC 5966 / S-7)</name>
    <dbReference type="NCBI Taxonomy" id="649764"/>
    <lineage>
        <taxon>Bacteria</taxon>
        <taxon>Bacillati</taxon>
        <taxon>Actinomycetota</taxon>
        <taxon>Coriobacteriia</taxon>
        <taxon>Eggerthellales</taxon>
        <taxon>Eggerthellaceae</taxon>
        <taxon>Slackia</taxon>
    </lineage>
</organism>
<sequence length="675" mass="70197">MSMTILLASIAVSVIGGFLALFLGKSAHAAKVVACLFGMGSALLAVLAGFQGVIGQGACLSVATPFSFADFTLLLNPIAGLLLAIINVLAFAAFLYGLSYFDEYKENGLGAMGLFMNLFIASMNVLVVADNAFWFLVFFELMSLTSYFLVVVEQKKQSIKGGFMYLVMAHVGFLMIMISYFIMASQTGSFEFAAYRVHDFGPALGSLAFVLAFFGFGCKAGMVPFHSWLPQAHPAAPSNVSALMSGGMIKIGVFGIIKVGLDLLSGTDCMLWWGLLVLVVGAVSSVLGVVYALGEHDIKKLLAYHSVENIGIILLGVGLAFVGVAMDQPALAGLALLAGIYHMLNHAMFKGLLFLGAGSVLYATGTRNMEKMGGLIHAMPVTAMCFLIGSLAISAIPPLNGFVSEWFTYQAMFSAAFMGGTMIKAFAAFAAVALAVTGALAVTCFVKAYGVTFLGVGRSDAALKAKEVPASMTASMVILSIVCIFLGLGAPLCAPVLEGVAASVLGGSAVAVASGAAVTNGITDSVISTPLVAVLLIAAVFVALGIRSMFAKGGSSVRRDPWACGYKSEGDMPVIATTFASEVKWVMGPLYAARDALVGTSPKFVKAFESLVGGAKVAETVGDKRLVDPVAAFVDRIAKLSQRIEAGDSRLYIVYIVVALVALLIATVALMGGAA</sequence>
<dbReference type="Pfam" id="PF00361">
    <property type="entry name" value="Proton_antipo_M"/>
    <property type="match status" value="1"/>
</dbReference>
<dbReference type="InterPro" id="IPR052175">
    <property type="entry name" value="ComplexI-like_HydComp"/>
</dbReference>
<dbReference type="EMBL" id="ACUX02000006">
    <property type="protein sequence ID" value="EEZ61677.1"/>
    <property type="molecule type" value="Genomic_DNA"/>
</dbReference>
<evidence type="ECO:0000256" key="7">
    <source>
        <dbReference type="RuleBase" id="RU000320"/>
    </source>
</evidence>
<feature type="transmembrane region" description="Helical" evidence="8">
    <location>
        <begin position="426"/>
        <end position="450"/>
    </location>
</feature>
<keyword evidence="4 8" id="KW-1133">Transmembrane helix</keyword>
<feature type="transmembrane region" description="Helical" evidence="8">
    <location>
        <begin position="203"/>
        <end position="228"/>
    </location>
</feature>
<feature type="transmembrane region" description="Helical" evidence="8">
    <location>
        <begin position="306"/>
        <end position="326"/>
    </location>
</feature>
<dbReference type="Proteomes" id="UP000006001">
    <property type="component" value="Unassembled WGS sequence"/>
</dbReference>
<dbReference type="InterPro" id="IPR003918">
    <property type="entry name" value="NADH_UbQ_OxRdtase"/>
</dbReference>